<dbReference type="GO" id="GO:0005789">
    <property type="term" value="C:endoplasmic reticulum membrane"/>
    <property type="evidence" value="ECO:0007669"/>
    <property type="project" value="UniProtKB-SubCell"/>
</dbReference>
<evidence type="ECO:0000256" key="5">
    <source>
        <dbReference type="ARBA" id="ARBA00022801"/>
    </source>
</evidence>
<evidence type="ECO:0000256" key="9">
    <source>
        <dbReference type="ARBA" id="ARBA00032607"/>
    </source>
</evidence>
<sequence>MKKNKTMFSDVCFDEITKIKSVLLCFLFATLYVGSLYVKSQRLPRDHPKTIKERFMRVALSSTAACAIVYLFSSNPLPKSQVGSLFEWIGIRKDGFVIAILCPTILIAILFLGPLVMFLIDHGIKSLRCYSITDIMIWRNYIVAPLSEELVFRGCMMPILVPAFGQFTSILLAPWFFGLAHLHHAAEMYMSGFHTLSSIVLSTLFQAFYTTVFGILSSFIFLRTGHLTSAVVSHAFCNIMGFPDFENALQHKQNILICCCFVAGLVLFIALLFPLTEPELFQNRLYTR</sequence>
<dbReference type="InterPro" id="IPR003675">
    <property type="entry name" value="Rce1/LyrA-like_dom"/>
</dbReference>
<keyword evidence="6" id="KW-0256">Endoplasmic reticulum</keyword>
<dbReference type="EMBL" id="LR789635">
    <property type="protein sequence ID" value="CAB3265497.1"/>
    <property type="molecule type" value="mRNA"/>
</dbReference>
<keyword evidence="7 13" id="KW-1133">Transmembrane helix</keyword>
<evidence type="ECO:0000256" key="6">
    <source>
        <dbReference type="ARBA" id="ARBA00022824"/>
    </source>
</evidence>
<keyword evidence="5" id="KW-0378">Hydrolase</keyword>
<evidence type="ECO:0000256" key="12">
    <source>
        <dbReference type="ARBA" id="ARBA00049763"/>
    </source>
</evidence>
<keyword evidence="3 15" id="KW-0645">Protease</keyword>
<evidence type="ECO:0000256" key="13">
    <source>
        <dbReference type="SAM" id="Phobius"/>
    </source>
</evidence>
<evidence type="ECO:0000256" key="4">
    <source>
        <dbReference type="ARBA" id="ARBA00022692"/>
    </source>
</evidence>
<evidence type="ECO:0000256" key="2">
    <source>
        <dbReference type="ARBA" id="ARBA00006897"/>
    </source>
</evidence>
<dbReference type="AlphaFoldDB" id="A0A6F9DPX9"/>
<organism evidence="15">
    <name type="scientific">Phallusia mammillata</name>
    <dbReference type="NCBI Taxonomy" id="59560"/>
    <lineage>
        <taxon>Eukaryota</taxon>
        <taxon>Metazoa</taxon>
        <taxon>Chordata</taxon>
        <taxon>Tunicata</taxon>
        <taxon>Ascidiacea</taxon>
        <taxon>Phlebobranchia</taxon>
        <taxon>Ascidiidae</taxon>
        <taxon>Phallusia</taxon>
    </lineage>
</organism>
<accession>A0A6F9DPX9</accession>
<feature type="transmembrane region" description="Helical" evidence="13">
    <location>
        <begin position="159"/>
        <end position="179"/>
    </location>
</feature>
<feature type="transmembrane region" description="Helical" evidence="13">
    <location>
        <begin position="199"/>
        <end position="222"/>
    </location>
</feature>
<comment type="similarity">
    <text evidence="2">Belongs to the peptidase U48 family.</text>
</comment>
<evidence type="ECO:0000256" key="10">
    <source>
        <dbReference type="ARBA" id="ARBA00047280"/>
    </source>
</evidence>
<dbReference type="Pfam" id="PF02517">
    <property type="entry name" value="Rce1-like"/>
    <property type="match status" value="1"/>
</dbReference>
<evidence type="ECO:0000256" key="11">
    <source>
        <dbReference type="ARBA" id="ARBA00049729"/>
    </source>
</evidence>
<reference evidence="15" key="1">
    <citation type="submission" date="2020-04" db="EMBL/GenBank/DDBJ databases">
        <authorList>
            <person name="Neveu A P."/>
        </authorList>
    </citation>
    <scope>NUCLEOTIDE SEQUENCE</scope>
    <source>
        <tissue evidence="15">Whole embryo</tissue>
    </source>
</reference>
<dbReference type="GO" id="GO:0071586">
    <property type="term" value="P:CAAX-box protein processing"/>
    <property type="evidence" value="ECO:0007669"/>
    <property type="project" value="InterPro"/>
</dbReference>
<name>A0A6F9DPX9_9ASCI</name>
<comment type="catalytic activity">
    <reaction evidence="10">
        <text>Hydrolyzes the peptide bond -P2-(S-farnesyl or geranylgeranyl)C-P1'-P2'-P3'-COOH where P1' and P2' are amino acids with aliphatic sidechains and P3' is any C-terminal residue.</text>
        <dbReference type="EC" id="3.4.26.1"/>
    </reaction>
</comment>
<feature type="domain" description="CAAX prenyl protease 2/Lysostaphin resistance protein A-like" evidence="14">
    <location>
        <begin position="135"/>
        <end position="240"/>
    </location>
</feature>
<gene>
    <name evidence="15" type="primary">Rce1</name>
</gene>
<dbReference type="PANTHER" id="PTHR13046:SF0">
    <property type="entry name" value="CAAX PRENYL PROTEASE 2"/>
    <property type="match status" value="1"/>
</dbReference>
<keyword evidence="4 13" id="KW-0812">Transmembrane</keyword>
<evidence type="ECO:0000256" key="7">
    <source>
        <dbReference type="ARBA" id="ARBA00022989"/>
    </source>
</evidence>
<comment type="subcellular location">
    <subcellularLocation>
        <location evidence="1">Endoplasmic reticulum membrane</location>
        <topology evidence="1">Multi-pass membrane protein</topology>
    </subcellularLocation>
</comment>
<evidence type="ECO:0000256" key="1">
    <source>
        <dbReference type="ARBA" id="ARBA00004477"/>
    </source>
</evidence>
<feature type="transmembrane region" description="Helical" evidence="13">
    <location>
        <begin position="255"/>
        <end position="275"/>
    </location>
</feature>
<dbReference type="GO" id="GO:0004222">
    <property type="term" value="F:metalloendopeptidase activity"/>
    <property type="evidence" value="ECO:0007669"/>
    <property type="project" value="InterPro"/>
</dbReference>
<proteinExistence type="evidence at transcript level"/>
<keyword evidence="8 13" id="KW-0472">Membrane</keyword>
<feature type="transmembrane region" description="Helical" evidence="13">
    <location>
        <begin position="58"/>
        <end position="76"/>
    </location>
</feature>
<evidence type="ECO:0000259" key="14">
    <source>
        <dbReference type="Pfam" id="PF02517"/>
    </source>
</evidence>
<evidence type="ECO:0000256" key="3">
    <source>
        <dbReference type="ARBA" id="ARBA00022670"/>
    </source>
</evidence>
<protein>
    <recommendedName>
        <fullName evidence="12">CAAX prenyl protease 2</fullName>
        <ecNumber evidence="11">3.4.26.1</ecNumber>
    </recommendedName>
    <alternativeName>
        <fullName evidence="9">Farnesylated proteins-converting enzyme 2</fullName>
    </alternativeName>
</protein>
<evidence type="ECO:0000256" key="8">
    <source>
        <dbReference type="ARBA" id="ARBA00023136"/>
    </source>
</evidence>
<feature type="transmembrane region" description="Helical" evidence="13">
    <location>
        <begin position="20"/>
        <end position="38"/>
    </location>
</feature>
<dbReference type="EC" id="3.4.26.1" evidence="11"/>
<dbReference type="InterPro" id="IPR039731">
    <property type="entry name" value="Rce1"/>
</dbReference>
<feature type="transmembrane region" description="Helical" evidence="13">
    <location>
        <begin position="96"/>
        <end position="120"/>
    </location>
</feature>
<evidence type="ECO:0000313" key="15">
    <source>
        <dbReference type="EMBL" id="CAB3265497.1"/>
    </source>
</evidence>
<dbReference type="PANTHER" id="PTHR13046">
    <property type="entry name" value="PROTEASE U48 CAAX PRENYL PROTEASE RCE1"/>
    <property type="match status" value="1"/>
</dbReference>